<evidence type="ECO:0000256" key="3">
    <source>
        <dbReference type="ARBA" id="ARBA00022723"/>
    </source>
</evidence>
<dbReference type="Proteomes" id="UP001162891">
    <property type="component" value="Chromosome"/>
</dbReference>
<dbReference type="InterPro" id="IPR016131">
    <property type="entry name" value="Haemerythrin_Fe_BS"/>
</dbReference>
<protein>
    <submittedName>
        <fullName evidence="6">Hemerythrin</fullName>
    </submittedName>
</protein>
<evidence type="ECO:0000313" key="7">
    <source>
        <dbReference type="Proteomes" id="UP001162891"/>
    </source>
</evidence>
<comment type="similarity">
    <text evidence="1">Belongs to the hemerythrin family.</text>
</comment>
<accession>A0ABM7X0R1</accession>
<dbReference type="RefSeq" id="WP_248354051.1">
    <property type="nucleotide sequence ID" value="NZ_AP025591.1"/>
</dbReference>
<dbReference type="PANTHER" id="PTHR37164:SF1">
    <property type="entry name" value="BACTERIOHEMERYTHRIN"/>
    <property type="match status" value="1"/>
</dbReference>
<evidence type="ECO:0000313" key="6">
    <source>
        <dbReference type="EMBL" id="BDG05340.1"/>
    </source>
</evidence>
<proteinExistence type="inferred from homology"/>
<keyword evidence="4" id="KW-0408">Iron</keyword>
<dbReference type="Pfam" id="PF01814">
    <property type="entry name" value="Hemerythrin"/>
    <property type="match status" value="1"/>
</dbReference>
<keyword evidence="7" id="KW-1185">Reference proteome</keyword>
<dbReference type="PROSITE" id="PS00550">
    <property type="entry name" value="HEMERYTHRINS"/>
    <property type="match status" value="1"/>
</dbReference>
<keyword evidence="2" id="KW-0813">Transport</keyword>
<organism evidence="6 7">
    <name type="scientific">Anaeromyxobacter oryzae</name>
    <dbReference type="NCBI Taxonomy" id="2918170"/>
    <lineage>
        <taxon>Bacteria</taxon>
        <taxon>Pseudomonadati</taxon>
        <taxon>Myxococcota</taxon>
        <taxon>Myxococcia</taxon>
        <taxon>Myxococcales</taxon>
        <taxon>Cystobacterineae</taxon>
        <taxon>Anaeromyxobacteraceae</taxon>
        <taxon>Anaeromyxobacter</taxon>
    </lineage>
</organism>
<sequence length="134" mass="15715">MPLQWTPALAVGIDEIDAQHQELFRRAARLLEALKQGRPEELREVIEFLHAYAVEHFGLEEAWMRDVQYPGYVRHKAEHDRFITDLLALAERQQQRLPSAFTALEVNAWLGEWLRRHVSGTDRELGRYLARRTA</sequence>
<dbReference type="NCBIfam" id="TIGR02481">
    <property type="entry name" value="hemeryth_dom"/>
    <property type="match status" value="1"/>
</dbReference>
<keyword evidence="2" id="KW-0561">Oxygen transport</keyword>
<name>A0ABM7X0R1_9BACT</name>
<keyword evidence="3" id="KW-0479">Metal-binding</keyword>
<feature type="domain" description="Hemerythrin-like" evidence="5">
    <location>
        <begin position="12"/>
        <end position="127"/>
    </location>
</feature>
<dbReference type="NCBIfam" id="NF033749">
    <property type="entry name" value="bact_hemeryth"/>
    <property type="match status" value="1"/>
</dbReference>
<dbReference type="InterPro" id="IPR012312">
    <property type="entry name" value="Hemerythrin-like"/>
</dbReference>
<reference evidence="7" key="1">
    <citation type="journal article" date="2022" name="Int. J. Syst. Evol. Microbiol.">
        <title>Anaeromyxobacter oryzae sp. nov., Anaeromyxobacter diazotrophicus sp. nov. and Anaeromyxobacter paludicola sp. nov., isolated from paddy soils.</title>
        <authorList>
            <person name="Itoh H."/>
            <person name="Xu Z."/>
            <person name="Mise K."/>
            <person name="Masuda Y."/>
            <person name="Ushijima N."/>
            <person name="Hayakawa C."/>
            <person name="Shiratori Y."/>
            <person name="Senoo K."/>
        </authorList>
    </citation>
    <scope>NUCLEOTIDE SEQUENCE [LARGE SCALE GENOMIC DNA]</scope>
    <source>
        <strain evidence="7">Red232</strain>
    </source>
</reference>
<dbReference type="SUPFAM" id="SSF47188">
    <property type="entry name" value="Hemerythrin-like"/>
    <property type="match status" value="1"/>
</dbReference>
<evidence type="ECO:0000259" key="5">
    <source>
        <dbReference type="Pfam" id="PF01814"/>
    </source>
</evidence>
<evidence type="ECO:0000256" key="4">
    <source>
        <dbReference type="ARBA" id="ARBA00023004"/>
    </source>
</evidence>
<evidence type="ECO:0000256" key="2">
    <source>
        <dbReference type="ARBA" id="ARBA00022621"/>
    </source>
</evidence>
<dbReference type="InterPro" id="IPR050669">
    <property type="entry name" value="Hemerythrin"/>
</dbReference>
<gene>
    <name evidence="6" type="ORF">AMOR_43360</name>
</gene>
<dbReference type="InterPro" id="IPR035938">
    <property type="entry name" value="Hemerythrin-like_sf"/>
</dbReference>
<dbReference type="InterPro" id="IPR012827">
    <property type="entry name" value="Hemerythrin_metal-bd"/>
</dbReference>
<dbReference type="PANTHER" id="PTHR37164">
    <property type="entry name" value="BACTERIOHEMERYTHRIN"/>
    <property type="match status" value="1"/>
</dbReference>
<dbReference type="CDD" id="cd12107">
    <property type="entry name" value="Hemerythrin"/>
    <property type="match status" value="1"/>
</dbReference>
<evidence type="ECO:0000256" key="1">
    <source>
        <dbReference type="ARBA" id="ARBA00010587"/>
    </source>
</evidence>
<dbReference type="EMBL" id="AP025591">
    <property type="protein sequence ID" value="BDG05340.1"/>
    <property type="molecule type" value="Genomic_DNA"/>
</dbReference>
<dbReference type="Gene3D" id="1.20.120.50">
    <property type="entry name" value="Hemerythrin-like"/>
    <property type="match status" value="1"/>
</dbReference>